<feature type="transmembrane region" description="Helical" evidence="2">
    <location>
        <begin position="1265"/>
        <end position="1283"/>
    </location>
</feature>
<dbReference type="SMART" id="SM00181">
    <property type="entry name" value="EGF"/>
    <property type="match status" value="2"/>
</dbReference>
<dbReference type="Proteomes" id="UP000001396">
    <property type="component" value="Unassembled WGS sequence"/>
</dbReference>
<dbReference type="Pfam" id="PF22933">
    <property type="entry name" value="ComC_SSD"/>
    <property type="match status" value="2"/>
</dbReference>
<dbReference type="CDD" id="cd21699">
    <property type="entry name" value="JMTM_APP_like"/>
    <property type="match status" value="1"/>
</dbReference>
<dbReference type="RefSeq" id="XP_020432171.1">
    <property type="nucleotide sequence ID" value="XM_020577723.1"/>
</dbReference>
<evidence type="ECO:0000256" key="1">
    <source>
        <dbReference type="PROSITE-ProRule" id="PRU00076"/>
    </source>
</evidence>
<feature type="transmembrane region" description="Helical" evidence="2">
    <location>
        <begin position="2386"/>
        <end position="2407"/>
    </location>
</feature>
<dbReference type="CDD" id="cd00054">
    <property type="entry name" value="EGF_CA"/>
    <property type="match status" value="2"/>
</dbReference>
<dbReference type="InterPro" id="IPR056645">
    <property type="entry name" value="DUF7743"/>
</dbReference>
<name>D3BDS0_HETP5</name>
<feature type="disulfide bond" evidence="1">
    <location>
        <begin position="902"/>
        <end position="912"/>
    </location>
</feature>
<feature type="transmembrane region" description="Helical" evidence="2">
    <location>
        <begin position="1163"/>
        <end position="1184"/>
    </location>
</feature>
<accession>D3BDS0</accession>
<keyword evidence="5" id="KW-1185">Reference proteome</keyword>
<dbReference type="PROSITE" id="PS01186">
    <property type="entry name" value="EGF_2"/>
    <property type="match status" value="2"/>
</dbReference>
<dbReference type="Pfam" id="PF23033">
    <property type="entry name" value="DUF7034"/>
    <property type="match status" value="2"/>
</dbReference>
<feature type="domain" description="EGF-like" evidence="3">
    <location>
        <begin position="898"/>
        <end position="930"/>
    </location>
</feature>
<dbReference type="InParanoid" id="D3BDS0"/>
<proteinExistence type="predicted"/>
<feature type="disulfide bond" evidence="1">
    <location>
        <begin position="2124"/>
        <end position="2134"/>
    </location>
</feature>
<evidence type="ECO:0000313" key="5">
    <source>
        <dbReference type="Proteomes" id="UP000001396"/>
    </source>
</evidence>
<dbReference type="PROSITE" id="PS50026">
    <property type="entry name" value="EGF_3"/>
    <property type="match status" value="2"/>
</dbReference>
<dbReference type="EMBL" id="ADBJ01000031">
    <property type="protein sequence ID" value="EFA80051.1"/>
    <property type="molecule type" value="Genomic_DNA"/>
</dbReference>
<reference evidence="4 5" key="1">
    <citation type="journal article" date="2011" name="Genome Res.">
        <title>Phylogeny-wide analysis of social amoeba genomes highlights ancient origins for complex intercellular communication.</title>
        <authorList>
            <person name="Heidel A.J."/>
            <person name="Lawal H.M."/>
            <person name="Felder M."/>
            <person name="Schilde C."/>
            <person name="Helps N.R."/>
            <person name="Tunggal B."/>
            <person name="Rivero F."/>
            <person name="John U."/>
            <person name="Schleicher M."/>
            <person name="Eichinger L."/>
            <person name="Platzer M."/>
            <person name="Noegel A.A."/>
            <person name="Schaap P."/>
            <person name="Gloeckner G."/>
        </authorList>
    </citation>
    <scope>NUCLEOTIDE SEQUENCE [LARGE SCALE GENOMIC DNA]</scope>
    <source>
        <strain evidence="5">ATCC 26659 / Pp 5 / PN500</strain>
    </source>
</reference>
<dbReference type="PROSITE" id="PS00022">
    <property type="entry name" value="EGF_1"/>
    <property type="match status" value="2"/>
</dbReference>
<keyword evidence="2" id="KW-1133">Transmembrane helix</keyword>
<keyword evidence="1" id="KW-0245">EGF-like domain</keyword>
<evidence type="ECO:0000313" key="4">
    <source>
        <dbReference type="EMBL" id="EFA80051.1"/>
    </source>
</evidence>
<evidence type="ECO:0000256" key="2">
    <source>
        <dbReference type="SAM" id="Phobius"/>
    </source>
</evidence>
<keyword evidence="2" id="KW-0472">Membrane</keyword>
<dbReference type="InterPro" id="IPR000742">
    <property type="entry name" value="EGF"/>
</dbReference>
<feature type="disulfide bond" evidence="1">
    <location>
        <begin position="920"/>
        <end position="929"/>
    </location>
</feature>
<evidence type="ECO:0000259" key="3">
    <source>
        <dbReference type="PROSITE" id="PS50026"/>
    </source>
</evidence>
<dbReference type="GeneID" id="31362353"/>
<protein>
    <recommendedName>
        <fullName evidence="3">EGF-like domain-containing protein</fullName>
    </recommendedName>
</protein>
<dbReference type="InterPro" id="IPR054484">
    <property type="entry name" value="ComC_SSD"/>
</dbReference>
<dbReference type="Pfam" id="PF24893">
    <property type="entry name" value="DUF7743"/>
    <property type="match status" value="2"/>
</dbReference>
<gene>
    <name evidence="4" type="ORF">PPL_06872</name>
</gene>
<comment type="caution">
    <text evidence="4">The sequence shown here is derived from an EMBL/GenBank/DDBJ whole genome shotgun (WGS) entry which is preliminary data.</text>
</comment>
<comment type="caution">
    <text evidence="1">Lacks conserved residue(s) required for the propagation of feature annotation.</text>
</comment>
<organism evidence="4 5">
    <name type="scientific">Heterostelium pallidum (strain ATCC 26659 / Pp 5 / PN500)</name>
    <name type="common">Cellular slime mold</name>
    <name type="synonym">Polysphondylium pallidum</name>
    <dbReference type="NCBI Taxonomy" id="670386"/>
    <lineage>
        <taxon>Eukaryota</taxon>
        <taxon>Amoebozoa</taxon>
        <taxon>Evosea</taxon>
        <taxon>Eumycetozoa</taxon>
        <taxon>Dictyostelia</taxon>
        <taxon>Acytosteliales</taxon>
        <taxon>Acytosteliaceae</taxon>
        <taxon>Heterostelium</taxon>
    </lineage>
</organism>
<feature type="domain" description="EGF-like" evidence="3">
    <location>
        <begin position="2120"/>
        <end position="2152"/>
    </location>
</feature>
<keyword evidence="2" id="KW-0812">Transmembrane</keyword>
<feature type="disulfide bond" evidence="1">
    <location>
        <begin position="2142"/>
        <end position="2151"/>
    </location>
</feature>
<keyword evidence="1" id="KW-1015">Disulfide bond</keyword>
<sequence>MIDTDAFTASTVLNKSPDDEPRYGTPNCSFIGQVLVVNASETVELTSDYSFTSEVNVIDQNSISATLYFSVSPNTKNVPISINKLITLSFAFDCQAPPLLYILNAANAPYFYDRRISLQTVATLFLNYSLPYDNIKCETLGESSYCFNCSISPTPNIKYSYNIFVDPIYNTTCNYSTPISIQLKDNFNSNTVNFQLNTANTYSKLKSTNFKSQMRYPNTTVITATYNSNNIEPLVSSVFEIESSINELYSLVVENSLPISYGLPTFIGFSQTKLSGNYLCQKSIQSNVSFDQKLFNMKDNLVLLDNYQISRDVNYTIIIDGNIYSRSDFTLGQSDSFKIKYNDQLIQFKFPFGFGKGTLKQYNHIFNNPFSVYTPSMTVLPNYQAQPINSQTFSNPIPQVDKTAPFLISCNITALSYYSFRYTIQAGDIESGIYSITILEDYDPRGEGTVILYQSNIIGGNIWNGTFSVDMNVDGYNHDSSFSIVIESRSGLKSIFKSETFIPYTSVYIDKFPKRVSWGLQDVLAISTTYTDSDPLFNYTSILSLKLMNPDANLVPRIQIDALPPHLSKKSIIISGTFNSGSNLYDFSVPHIPYSSSFGDNINYVLLGDTDMPSKISLHSFANYYLNVEAKSDIIMIPPTLKSVVPLSGGQFNFTFQCFGQVNCENTIITIGYVVIQGEYDPVPKKFSFTQISNSYISPPLNITTTSCRSQTYTVISAYLSDGYRESDSDDPNTISPFLYVNQTDLSFISVCSTPNPDIILPKLNSFTLSPPAINASVSNFIIVKISVSDDQRIKYFPTLYLTSLLGNIRVVDPPTPTCNVDNNVCTVIYFLTLPSYWGAGNISVSLYGLTDEYDNFNGYSTYDLSKFNQSIIHRKYDSEPPAPTPSIKPLTPTLSPPILICTKKCSNNGVCILNNQCKCNPGFFGPNCEGRSYPIPKPLPDPEEPRVISDPNSDINLDISIEELVEIDSLEVVNNRYSLLNKKWTLMTSNNNNTYKYSLAINNETNLYIQIDWSDQERIIQFAGLNITIAPHSLKYTISLDHYSFKSNLNYLQLRMSTNFSSNDEKCSSSIETSGDNNDLEWIKLQYNGKILYGRFVQIALVDGQPQKASTKLIESEEEGGSSYFGINIPFYINDVTLDPDFSVLVTDQYDKCKDPLLSTGAIIGIAVGGAVFVVLLIATIVIMSNRTRRIKMAYTLKSKFKIKSTQLNIINIDQGLGKYVVLDTSSQYGTPNCDLRVSLNIFGNSSITKFIHKTNNVPFSYDYYYLNASSLNLVAVIKFTVDPTIQNILYSLDNIDIFNISTVNYCIQQPADINLTYSANPITFSNRLVSLQLQTIVFVNGLAYSAPYTCKALYVGGPNNCFQCNMYATYPFTGYYNLTIDPILTTAGCDYSAQLNVTLTRTNGESSAMQLANPIGSLVPPTTPSQQSYPTDSVLTFKYGYPKPTLSTVLSLPGQPNLLYNIYASSTPSSYNEGKELKFSFLTFDISAEINIILQVNTLQAIFFNGNAFVRSNFTLSQSKSFGITYGSRNIEFPFPFGYGEGNLKQYNHVFDYPISIYQSGINVQATYQNQNIPPYNYTNQNVSGKNSLIISFSNYILIFYENFIDTTPPFLVSINIRPLSLYSYEYIIVAGDNESGVYTIRIYEDNDPSQFGYVIFSISDLVNGTTWSGTYKKNIATIGYNHDKSFSIVIEDRAGQISTYRSGQFIPYYNFFIQPFPKQVSWNANNITSFGFASQEVDISGGKVVQNKLSMKVTNPIQNMYVFIEVYSMSPTIPNMRRIGGAIDMNSGTISILFSTPYNISTNGENLYFILKGDQDIHSAYLMNKFIQKCIINSTDSLVMPPVFKDIQLTATQTGINIKADIFCFGQDGCGNAIIGGTMYIQGEYDPIVYPLSFPNTNATTLFFDLPLKQAYCRNQTYSVVYAFIHTDAGLRVSDSSNPNYINPFMYIIQDKLSLEYECTTPTPDTTPPILESFFMYPTTLLANETTTVYFNLTISDDRGFKNFPYIYTAIDKLPGLTRVDQSSYNCTFIKVPTNKTVCALSYQTKFSAKDSFPMGNISVSLYGLLDEYDNFNGYSTYDLSKFNISTLYVLYPNQPVPLPTTTPKPTQTPTFTPSVTPIPCSNKCSDNGVCILNNQCKCNPGFFGPNCEGKPVLMPKPVPNPDEPNVVSNPNSDVNLEISIEELVEIDSLDVEYSRYSLSNKKWSMMSSNNNNTNKYSLAINNETNLYIQIDWSDQERIIQFAGLNITIAPHSLKYTISLDHYSFKSNLNYLQLRMSTKFNATDEKCSSSIETSGNNNDLEWIKLQYNGKILYGRFVQIALVDGQPQKASTKLIESEEEGGISYLGINIPFYSNDVILDPDFSVLLSNDPVECKEKPTLSTGAIIGIAVGGAAVVAIVFLAVILSSRTRRMKIMYNLRSMTSRKESSNVQLK</sequence>
<dbReference type="PANTHER" id="PTHR31378">
    <property type="entry name" value="EGF-LIKE DOMAIN-CONTAINING PROTEIN-RELATED-RELATED"/>
    <property type="match status" value="1"/>
</dbReference>
<dbReference type="Gene3D" id="2.10.25.10">
    <property type="entry name" value="Laminin"/>
    <property type="match status" value="2"/>
</dbReference>
<dbReference type="InterPro" id="IPR055462">
    <property type="entry name" value="DUF7034"/>
</dbReference>